<dbReference type="GO" id="GO:0005506">
    <property type="term" value="F:iron ion binding"/>
    <property type="evidence" value="ECO:0007669"/>
    <property type="project" value="InterPro"/>
</dbReference>
<evidence type="ECO:0000256" key="5">
    <source>
        <dbReference type="PIRSR" id="PIRSR602401-1"/>
    </source>
</evidence>
<dbReference type="Pfam" id="PF00067">
    <property type="entry name" value="p450"/>
    <property type="match status" value="2"/>
</dbReference>
<evidence type="ECO:0000256" key="2">
    <source>
        <dbReference type="ARBA" id="ARBA00010617"/>
    </source>
</evidence>
<feature type="binding site" description="axial binding residue" evidence="5">
    <location>
        <position position="456"/>
    </location>
    <ligand>
        <name>heme</name>
        <dbReference type="ChEBI" id="CHEBI:30413"/>
    </ligand>
    <ligandPart>
        <name>Fe</name>
        <dbReference type="ChEBI" id="CHEBI:18248"/>
    </ligandPart>
</feature>
<sequence>MAFPSAATALPWPLIPVLILLALVVKRKYFTSLRDIPGPFLASVSSLWKIKQIIRGHTEEEMLALHMRHGDFVRITDNEVSIGHPDAVKHLLHAKIAKGSWYEVFSIPDYRFVSQMSETDPQRHIEKGKNVAAGYALSNIIKSESYVDNIISELESQLNRIIESGDRVAHLDKWFNYFAFDVVGEVTFSQSFGFVKAGNDIGSAIANARKLALYVSIMGHYVWFHNLTIGNPLMSTLGLIPASHLFDTCVAAIDSRKKNPEARNDMMERWLNIRNTHPDRMTDNDVFAAAAANVGAGAETVSASLQALVYYLLRNPVYLHRLRAELDEAQQRGELSRIVQYAEAQNLPYLQACVSLLNWDWQRCTEGREQIKEAYRYHSSIGTNLPRVAPKGGLTIRGQYFPEGTLLSVNLWVIHRNPDLFGADSNAFNPERWLDKERAKGMDYFLVHWGAGYNQCPGRNLAHFEISKLAATLLRDYEFEFVDAKKEWSFNNHFITTPSDWPCRARRRVLAKV</sequence>
<dbReference type="PANTHER" id="PTHR24305">
    <property type="entry name" value="CYTOCHROME P450"/>
    <property type="match status" value="1"/>
</dbReference>
<dbReference type="AlphaFoldDB" id="A0A0U5GH95"/>
<dbReference type="PRINTS" id="PR00463">
    <property type="entry name" value="EP450I"/>
</dbReference>
<dbReference type="PANTHER" id="PTHR24305:SF232">
    <property type="entry name" value="P450, PUTATIVE (EUROFUNG)-RELATED"/>
    <property type="match status" value="1"/>
</dbReference>
<dbReference type="SUPFAM" id="SSF48264">
    <property type="entry name" value="Cytochrome P450"/>
    <property type="match status" value="1"/>
</dbReference>
<reference evidence="7" key="1">
    <citation type="journal article" date="2016" name="Genome Announc.">
        <title>Draft genome sequences of fungus Aspergillus calidoustus.</title>
        <authorList>
            <person name="Horn F."/>
            <person name="Linde J."/>
            <person name="Mattern D.J."/>
            <person name="Walther G."/>
            <person name="Guthke R."/>
            <person name="Scherlach K."/>
            <person name="Martin K."/>
            <person name="Brakhage A.A."/>
            <person name="Petzke L."/>
            <person name="Valiante V."/>
        </authorList>
    </citation>
    <scope>NUCLEOTIDE SEQUENCE [LARGE SCALE GENOMIC DNA]</scope>
    <source>
        <strain evidence="7">SF006504</strain>
    </source>
</reference>
<evidence type="ECO:0000256" key="4">
    <source>
        <dbReference type="ARBA" id="ARBA00023004"/>
    </source>
</evidence>
<dbReference type="EMBL" id="CDMC01000013">
    <property type="protein sequence ID" value="CEL09263.1"/>
    <property type="molecule type" value="Genomic_DNA"/>
</dbReference>
<dbReference type="GO" id="GO:0044550">
    <property type="term" value="P:secondary metabolite biosynthetic process"/>
    <property type="evidence" value="ECO:0007669"/>
    <property type="project" value="UniProtKB-ARBA"/>
</dbReference>
<protein>
    <recommendedName>
        <fullName evidence="8">Cytochrome P450</fullName>
    </recommendedName>
</protein>
<keyword evidence="3 5" id="KW-0479">Metal-binding</keyword>
<dbReference type="CDD" id="cd11060">
    <property type="entry name" value="CYP57A1-like"/>
    <property type="match status" value="1"/>
</dbReference>
<name>A0A0U5GH95_ASPCI</name>
<dbReference type="FunFam" id="1.10.630.10:FF:000188">
    <property type="entry name" value="Cytochrome P450, putative (Eurofung)"/>
    <property type="match status" value="1"/>
</dbReference>
<dbReference type="STRING" id="454130.A0A0U5GH95"/>
<dbReference type="InterPro" id="IPR002401">
    <property type="entry name" value="Cyt_P450_E_grp-I"/>
</dbReference>
<proteinExistence type="inferred from homology"/>
<organism evidence="6 7">
    <name type="scientific">Aspergillus calidoustus</name>
    <dbReference type="NCBI Taxonomy" id="454130"/>
    <lineage>
        <taxon>Eukaryota</taxon>
        <taxon>Fungi</taxon>
        <taxon>Dikarya</taxon>
        <taxon>Ascomycota</taxon>
        <taxon>Pezizomycotina</taxon>
        <taxon>Eurotiomycetes</taxon>
        <taxon>Eurotiomycetidae</taxon>
        <taxon>Eurotiales</taxon>
        <taxon>Aspergillaceae</taxon>
        <taxon>Aspergillus</taxon>
        <taxon>Aspergillus subgen. Nidulantes</taxon>
    </lineage>
</organism>
<evidence type="ECO:0008006" key="8">
    <source>
        <dbReference type="Google" id="ProtNLM"/>
    </source>
</evidence>
<dbReference type="InterPro" id="IPR050121">
    <property type="entry name" value="Cytochrome_P450_monoxygenase"/>
</dbReference>
<dbReference type="Proteomes" id="UP000054771">
    <property type="component" value="Unassembled WGS sequence"/>
</dbReference>
<dbReference type="GO" id="GO:0020037">
    <property type="term" value="F:heme binding"/>
    <property type="evidence" value="ECO:0007669"/>
    <property type="project" value="InterPro"/>
</dbReference>
<evidence type="ECO:0000256" key="1">
    <source>
        <dbReference type="ARBA" id="ARBA00001971"/>
    </source>
</evidence>
<keyword evidence="5" id="KW-0349">Heme</keyword>
<dbReference type="OrthoDB" id="3934656at2759"/>
<evidence type="ECO:0000313" key="7">
    <source>
        <dbReference type="Proteomes" id="UP000054771"/>
    </source>
</evidence>
<keyword evidence="7" id="KW-1185">Reference proteome</keyword>
<dbReference type="GO" id="GO:0016705">
    <property type="term" value="F:oxidoreductase activity, acting on paired donors, with incorporation or reduction of molecular oxygen"/>
    <property type="evidence" value="ECO:0007669"/>
    <property type="project" value="InterPro"/>
</dbReference>
<dbReference type="OMA" id="GHTEQEM"/>
<gene>
    <name evidence="6" type="ORF">ASPCAL12402</name>
</gene>
<comment type="cofactor">
    <cofactor evidence="1 5">
        <name>heme</name>
        <dbReference type="ChEBI" id="CHEBI:30413"/>
    </cofactor>
</comment>
<evidence type="ECO:0000313" key="6">
    <source>
        <dbReference type="EMBL" id="CEL09263.1"/>
    </source>
</evidence>
<accession>A0A0U5GH95</accession>
<dbReference type="InterPro" id="IPR036396">
    <property type="entry name" value="Cyt_P450_sf"/>
</dbReference>
<keyword evidence="4 5" id="KW-0408">Iron</keyword>
<dbReference type="GO" id="GO:0004497">
    <property type="term" value="F:monooxygenase activity"/>
    <property type="evidence" value="ECO:0007669"/>
    <property type="project" value="InterPro"/>
</dbReference>
<dbReference type="InterPro" id="IPR001128">
    <property type="entry name" value="Cyt_P450"/>
</dbReference>
<evidence type="ECO:0000256" key="3">
    <source>
        <dbReference type="ARBA" id="ARBA00022723"/>
    </source>
</evidence>
<dbReference type="Gene3D" id="1.10.630.10">
    <property type="entry name" value="Cytochrome P450"/>
    <property type="match status" value="1"/>
</dbReference>
<comment type="similarity">
    <text evidence="2">Belongs to the cytochrome P450 family.</text>
</comment>